<dbReference type="Pfam" id="PF17853">
    <property type="entry name" value="GGDEF_2"/>
    <property type="match status" value="1"/>
</dbReference>
<feature type="region of interest" description="Disordered" evidence="2">
    <location>
        <begin position="477"/>
        <end position="555"/>
    </location>
</feature>
<accession>A0ABY4FMT5</accession>
<evidence type="ECO:0000256" key="2">
    <source>
        <dbReference type="SAM" id="MobiDB-lite"/>
    </source>
</evidence>
<organism evidence="6 7">
    <name type="scientific">Leucobacter allii</name>
    <dbReference type="NCBI Taxonomy" id="2932247"/>
    <lineage>
        <taxon>Bacteria</taxon>
        <taxon>Bacillati</taxon>
        <taxon>Actinomycetota</taxon>
        <taxon>Actinomycetes</taxon>
        <taxon>Micrococcales</taxon>
        <taxon>Microbacteriaceae</taxon>
        <taxon>Leucobacter</taxon>
    </lineage>
</organism>
<dbReference type="RefSeq" id="WP_244728371.1">
    <property type="nucleotide sequence ID" value="NZ_CP095045.1"/>
</dbReference>
<feature type="domain" description="CdaR GGDEF-like" evidence="5">
    <location>
        <begin position="265"/>
        <end position="353"/>
    </location>
</feature>
<dbReference type="InterPro" id="IPR025736">
    <property type="entry name" value="PucR_C-HTH_dom"/>
</dbReference>
<dbReference type="PANTHER" id="PTHR33744">
    <property type="entry name" value="CARBOHYDRATE DIACID REGULATOR"/>
    <property type="match status" value="1"/>
</dbReference>
<sequence>MAFTVRSLLDSPAVRTDSLTPGVGESRRITWAHVCERPEPWRWLGPGALVMTTGIGFPEAPEAQCAYIAGMQRAGIAAVAIDPEMLAAPITEQALAYATTLGFPVLRTAHEVPYVLLAMTVAEAAQAEREQRVAQTERMYAALGEHAVDAPLDALLDALGAIIGARLAVRASGGGGRPGPVRRTGDASFATVLHAPSSPELHADGANRLDPELLREAAAIVGNALSTRAAARRREWLHGSLLLADLCDESRQGAPSTQLIAAFGLAPPFILAVGQSGDVRAALESAHAVFATAGTPALATVREGQVVLLAESGAVADARLESVAATVERLGASAPFTELAAVPAAFRQARSALIRNHQPGRVLRYEEQATGSLFLPNDVEQLRSIAGQVLGPLQTYDAQRGTALTQTLRVFLEENRSWVRAAERLFVHRQTLIARVSRIEKIIDRDLSSMEDTAECWLAVQAAIGCGDLAPSDTATRADEGAARMAGAPTGGRRAGDRDARRAGGPCWRRAGAPVARRASSRCSGRSGRNSRQAGNSGYRAQRQRFSAATPASASSMCSPQPVHVVFWQVEQSTGAHMGGPFVGTGADGRRRAAPSRRPPVYRGSVHRFLAQCPIAAPVH</sequence>
<dbReference type="Proteomes" id="UP000831786">
    <property type="component" value="Chromosome"/>
</dbReference>
<dbReference type="Pfam" id="PF13556">
    <property type="entry name" value="HTH_30"/>
    <property type="match status" value="1"/>
</dbReference>
<evidence type="ECO:0000313" key="6">
    <source>
        <dbReference type="EMBL" id="UOQ57589.1"/>
    </source>
</evidence>
<proteinExistence type="inferred from homology"/>
<feature type="compositionally biased region" description="Low complexity" evidence="2">
    <location>
        <begin position="516"/>
        <end position="532"/>
    </location>
</feature>
<comment type="similarity">
    <text evidence="1">Belongs to the CdaR family.</text>
</comment>
<keyword evidence="7" id="KW-1185">Reference proteome</keyword>
<evidence type="ECO:0000259" key="5">
    <source>
        <dbReference type="Pfam" id="PF17853"/>
    </source>
</evidence>
<evidence type="ECO:0000259" key="3">
    <source>
        <dbReference type="Pfam" id="PF07905"/>
    </source>
</evidence>
<evidence type="ECO:0000259" key="4">
    <source>
        <dbReference type="Pfam" id="PF13556"/>
    </source>
</evidence>
<feature type="compositionally biased region" description="Low complexity" evidence="2">
    <location>
        <begin position="483"/>
        <end position="492"/>
    </location>
</feature>
<evidence type="ECO:0000256" key="1">
    <source>
        <dbReference type="ARBA" id="ARBA00006754"/>
    </source>
</evidence>
<gene>
    <name evidence="6" type="ORF">MUN78_01720</name>
</gene>
<evidence type="ECO:0000313" key="7">
    <source>
        <dbReference type="Proteomes" id="UP000831786"/>
    </source>
</evidence>
<protein>
    <submittedName>
        <fullName evidence="6">PucR family transcriptional regulator ligand-binding domain-containing protein</fullName>
    </submittedName>
</protein>
<dbReference type="InterPro" id="IPR041522">
    <property type="entry name" value="CdaR_GGDEF"/>
</dbReference>
<feature type="domain" description="PucR C-terminal helix-turn-helix" evidence="4">
    <location>
        <begin position="404"/>
        <end position="462"/>
    </location>
</feature>
<dbReference type="Gene3D" id="1.10.10.2840">
    <property type="entry name" value="PucR C-terminal helix-turn-helix domain"/>
    <property type="match status" value="1"/>
</dbReference>
<dbReference type="InterPro" id="IPR012914">
    <property type="entry name" value="PucR_dom"/>
</dbReference>
<dbReference type="InterPro" id="IPR042070">
    <property type="entry name" value="PucR_C-HTH_sf"/>
</dbReference>
<dbReference type="InterPro" id="IPR051448">
    <property type="entry name" value="CdaR-like_regulators"/>
</dbReference>
<dbReference type="EMBL" id="CP095045">
    <property type="protein sequence ID" value="UOQ57589.1"/>
    <property type="molecule type" value="Genomic_DNA"/>
</dbReference>
<dbReference type="Pfam" id="PF07905">
    <property type="entry name" value="PucR"/>
    <property type="match status" value="1"/>
</dbReference>
<name>A0ABY4FMT5_9MICO</name>
<feature type="domain" description="Purine catabolism PurC-like" evidence="3">
    <location>
        <begin position="24"/>
        <end position="122"/>
    </location>
</feature>
<reference evidence="6 7" key="1">
    <citation type="submission" date="2022-04" db="EMBL/GenBank/DDBJ databases">
        <title>Leucobacter sp. isolated from rhizosphere of garlic.</title>
        <authorList>
            <person name="Won M."/>
            <person name="Lee C.-M."/>
            <person name="Woen H.-Y."/>
            <person name="Kwon S.-W."/>
        </authorList>
    </citation>
    <scope>NUCLEOTIDE SEQUENCE [LARGE SCALE GENOMIC DNA]</scope>
    <source>
        <strain evidence="6 7">H21R-40</strain>
    </source>
</reference>
<feature type="compositionally biased region" description="Polar residues" evidence="2">
    <location>
        <begin position="544"/>
        <end position="555"/>
    </location>
</feature>